<proteinExistence type="predicted"/>
<gene>
    <name evidence="7" type="ORF">MA16_Dca006518</name>
</gene>
<dbReference type="InterPro" id="IPR054722">
    <property type="entry name" value="PolX-like_BBD"/>
</dbReference>
<feature type="region of interest" description="Disordered" evidence="5">
    <location>
        <begin position="284"/>
        <end position="327"/>
    </location>
</feature>
<dbReference type="InterPro" id="IPR012337">
    <property type="entry name" value="RNaseH-like_sf"/>
</dbReference>
<dbReference type="Pfam" id="PF14223">
    <property type="entry name" value="Retrotran_gag_2"/>
    <property type="match status" value="1"/>
</dbReference>
<feature type="domain" description="Integrase catalytic" evidence="6">
    <location>
        <begin position="487"/>
        <end position="653"/>
    </location>
</feature>
<protein>
    <submittedName>
        <fullName evidence="7">Retrovirus-related Pol polyprotein from transposon TNT 1-94</fullName>
    </submittedName>
</protein>
<keyword evidence="1" id="KW-0645">Protease</keyword>
<accession>A0A2I0XGT8</accession>
<dbReference type="InterPro" id="IPR057670">
    <property type="entry name" value="SH3_retrovirus"/>
</dbReference>
<evidence type="ECO:0000256" key="3">
    <source>
        <dbReference type="ARBA" id="ARBA00022750"/>
    </source>
</evidence>
<evidence type="ECO:0000259" key="6">
    <source>
        <dbReference type="PROSITE" id="PS50994"/>
    </source>
</evidence>
<feature type="region of interest" description="Disordered" evidence="5">
    <location>
        <begin position="216"/>
        <end position="256"/>
    </location>
</feature>
<dbReference type="PANTHER" id="PTHR42648:SF26">
    <property type="entry name" value="INTEGRASE CATALYTIC DOMAIN-CONTAINING PROTEIN"/>
    <property type="match status" value="1"/>
</dbReference>
<dbReference type="InterPro" id="IPR025724">
    <property type="entry name" value="GAG-pre-integrase_dom"/>
</dbReference>
<dbReference type="GO" id="GO:0046872">
    <property type="term" value="F:metal ion binding"/>
    <property type="evidence" value="ECO:0007669"/>
    <property type="project" value="UniProtKB-KW"/>
</dbReference>
<evidence type="ECO:0000256" key="2">
    <source>
        <dbReference type="ARBA" id="ARBA00022723"/>
    </source>
</evidence>
<evidence type="ECO:0000256" key="5">
    <source>
        <dbReference type="SAM" id="MobiDB-lite"/>
    </source>
</evidence>
<dbReference type="GO" id="GO:0004190">
    <property type="term" value="F:aspartic-type endopeptidase activity"/>
    <property type="evidence" value="ECO:0007669"/>
    <property type="project" value="UniProtKB-KW"/>
</dbReference>
<reference evidence="7 8" key="1">
    <citation type="journal article" date="2016" name="Sci. Rep.">
        <title>The Dendrobium catenatum Lindl. genome sequence provides insights into polysaccharide synthase, floral development and adaptive evolution.</title>
        <authorList>
            <person name="Zhang G.Q."/>
            <person name="Xu Q."/>
            <person name="Bian C."/>
            <person name="Tsai W.C."/>
            <person name="Yeh C.M."/>
            <person name="Liu K.W."/>
            <person name="Yoshida K."/>
            <person name="Zhang L.S."/>
            <person name="Chang S.B."/>
            <person name="Chen F."/>
            <person name="Shi Y."/>
            <person name="Su Y.Y."/>
            <person name="Zhang Y.Q."/>
            <person name="Chen L.J."/>
            <person name="Yin Y."/>
            <person name="Lin M."/>
            <person name="Huang H."/>
            <person name="Deng H."/>
            <person name="Wang Z.W."/>
            <person name="Zhu S.L."/>
            <person name="Zhao X."/>
            <person name="Deng C."/>
            <person name="Niu S.C."/>
            <person name="Huang J."/>
            <person name="Wang M."/>
            <person name="Liu G.H."/>
            <person name="Yang H.J."/>
            <person name="Xiao X.J."/>
            <person name="Hsiao Y.Y."/>
            <person name="Wu W.L."/>
            <person name="Chen Y.Y."/>
            <person name="Mitsuda N."/>
            <person name="Ohme-Takagi M."/>
            <person name="Luo Y.B."/>
            <person name="Van de Peer Y."/>
            <person name="Liu Z.J."/>
        </authorList>
    </citation>
    <scope>NUCLEOTIDE SEQUENCE [LARGE SCALE GENOMIC DNA]</scope>
    <source>
        <tissue evidence="7">The whole plant</tissue>
    </source>
</reference>
<dbReference type="Pfam" id="PF25597">
    <property type="entry name" value="SH3_retrovirus"/>
    <property type="match status" value="1"/>
</dbReference>
<keyword evidence="8" id="KW-1185">Reference proteome</keyword>
<dbReference type="Pfam" id="PF00665">
    <property type="entry name" value="rve"/>
    <property type="match status" value="1"/>
</dbReference>
<name>A0A2I0XGT8_9ASPA</name>
<dbReference type="Pfam" id="PF13976">
    <property type="entry name" value="gag_pre-integrs"/>
    <property type="match status" value="1"/>
</dbReference>
<dbReference type="InterPro" id="IPR043502">
    <property type="entry name" value="DNA/RNA_pol_sf"/>
</dbReference>
<organism evidence="7 8">
    <name type="scientific">Dendrobium catenatum</name>
    <dbReference type="NCBI Taxonomy" id="906689"/>
    <lineage>
        <taxon>Eukaryota</taxon>
        <taxon>Viridiplantae</taxon>
        <taxon>Streptophyta</taxon>
        <taxon>Embryophyta</taxon>
        <taxon>Tracheophyta</taxon>
        <taxon>Spermatophyta</taxon>
        <taxon>Magnoliopsida</taxon>
        <taxon>Liliopsida</taxon>
        <taxon>Asparagales</taxon>
        <taxon>Orchidaceae</taxon>
        <taxon>Epidendroideae</taxon>
        <taxon>Malaxideae</taxon>
        <taxon>Dendrobiinae</taxon>
        <taxon>Dendrobium</taxon>
    </lineage>
</organism>
<evidence type="ECO:0000256" key="1">
    <source>
        <dbReference type="ARBA" id="ARBA00022670"/>
    </source>
</evidence>
<sequence length="1345" mass="151526">MNNVKNVISQPLTADNHPLWRSQVMKLFRANGFDGFLDGSTACPPPVLHSEDGQSTPNPAHLNWILLDQNLAAALYSVISATILPYVLSVDHCTDIWQTIERRLQSSTRSRISQLKNELHYLSMKDKPMTQYLLEIKTKIDSLAAAGSPINDEEVIHYTLNGLPQNYQAFKTAIRTNLRPVTLDELYTLLCSEELNLAHEATKEIQSLQISGNNTAFTATRGRGRGRNSSSRGHNTSRSNNNSNYNRSAKSPKPSVTCQICGKFGHTAVRCWYRHDDTYNSDPSPALFTSPNPQSSSDWFLDSGASSHLTSDPNQIQNAQPYNGSSKVVLGNGTQLPIQNTGNGILPTPTGNLQLSKLNLVPNLSFNLLSVHRLTSDNNCLITFSSFGYEIKDRTTHRRLLTGPCINGLYPFRTGSSPKSPANHLALLSCQHVPDMWHRRLGHPSPQTLLNIAKNHKEICIPKTATICNTCQMAKSHRLHSNNSQSVTKFPFSLVHSDVWGPAPTVSLRGYKFYVSFVDDFTKFTWVYPLIHKSDVFSTFIEFQNMVERQFNRKIMILRSDNGGEFLNKKFQTLFKLNGIIHQLTCPHSPSQNGVAERKHRHLMETTRTLLIQASIPQHLWVDTLLTAAYLINQLPSSNTHHKSPYELLFGKTPSYERLRIFGCLCYPWLKPYSSNKLAPLSIPCVFIGYASAQKGYRCLDLKTNRIYTSCHVIFNESVFPYATYQSSQPTPLSITPNTTPPLLLVPTHNLPNSITKPLPSVKNNSPSQDQSIAVTAPPRLTTPNQSSANTTQNTINSSVNLGNSHPSHRMITRFKSGKITPKHIFDLTHIIHSPDPTTYHQANKSQHWRTAMSQEFQALQSQGTWDLVAPEDAQNVLGCKWTFRTKFNSDGSVARHKARLVAKGFNQEQGLDYTETFSPVAKMPTIRVLILLALYHDWTIHQLDVSNAFLHGNLTDTVYMQQPPGFQDSIHPNYVCKLKKALYGLKQSPREWYATLSTHLQDFGFKISTADHSLLIYNADKIQMYILIYVDDILLTGNSPTEINRLLANLNSRFQMRNLGPLSQFLGIQAIRTPVGLTLHQQQYAKNIMQRAGMTNAKPVTNPISCKVVLKNNSQEPFQDPQLYRHLIGSLQYLTLTRPDIQFSVHQLCQHMHRPLNIHYEALKRLLRYIQGTSNTGIPLHKDKLLLRGYVDADWASNNQDRKSISGYCNFLGASLISWQVKKQNTVARSSTEAEYRALATEAAEVIWLRRLLEELNIPQNKPTTVYCDNTSAIALANNPVFHARTKHIEVDCHFIRDCIRNNQIAVHHICTTDQIADVFTKPLTTARFKELTSKLITAPLPSV</sequence>
<dbReference type="InterPro" id="IPR001584">
    <property type="entry name" value="Integrase_cat-core"/>
</dbReference>
<dbReference type="SUPFAM" id="SSF53098">
    <property type="entry name" value="Ribonuclease H-like"/>
    <property type="match status" value="1"/>
</dbReference>
<dbReference type="Gene3D" id="3.30.420.10">
    <property type="entry name" value="Ribonuclease H-like superfamily/Ribonuclease H"/>
    <property type="match status" value="1"/>
</dbReference>
<reference evidence="7 8" key="2">
    <citation type="journal article" date="2017" name="Nature">
        <title>The Apostasia genome and the evolution of orchids.</title>
        <authorList>
            <person name="Zhang G.Q."/>
            <person name="Liu K.W."/>
            <person name="Li Z."/>
            <person name="Lohaus R."/>
            <person name="Hsiao Y.Y."/>
            <person name="Niu S.C."/>
            <person name="Wang J.Y."/>
            <person name="Lin Y.C."/>
            <person name="Xu Q."/>
            <person name="Chen L.J."/>
            <person name="Yoshida K."/>
            <person name="Fujiwara S."/>
            <person name="Wang Z.W."/>
            <person name="Zhang Y.Q."/>
            <person name="Mitsuda N."/>
            <person name="Wang M."/>
            <person name="Liu G.H."/>
            <person name="Pecoraro L."/>
            <person name="Huang H.X."/>
            <person name="Xiao X.J."/>
            <person name="Lin M."/>
            <person name="Wu X.Y."/>
            <person name="Wu W.L."/>
            <person name="Chen Y.Y."/>
            <person name="Chang S.B."/>
            <person name="Sakamoto S."/>
            <person name="Ohme-Takagi M."/>
            <person name="Yagi M."/>
            <person name="Zeng S.J."/>
            <person name="Shen C.Y."/>
            <person name="Yeh C.M."/>
            <person name="Luo Y.B."/>
            <person name="Tsai W.C."/>
            <person name="Van de Peer Y."/>
            <person name="Liu Z.J."/>
        </authorList>
    </citation>
    <scope>NUCLEOTIDE SEQUENCE [LARGE SCALE GENOMIC DNA]</scope>
    <source>
        <tissue evidence="7">The whole plant</tissue>
    </source>
</reference>
<dbReference type="Proteomes" id="UP000233837">
    <property type="component" value="Unassembled WGS sequence"/>
</dbReference>
<dbReference type="GO" id="GO:0015074">
    <property type="term" value="P:DNA integration"/>
    <property type="evidence" value="ECO:0007669"/>
    <property type="project" value="InterPro"/>
</dbReference>
<dbReference type="SUPFAM" id="SSF56672">
    <property type="entry name" value="DNA/RNA polymerases"/>
    <property type="match status" value="1"/>
</dbReference>
<dbReference type="EMBL" id="KZ501893">
    <property type="protein sequence ID" value="PKU87110.1"/>
    <property type="molecule type" value="Genomic_DNA"/>
</dbReference>
<dbReference type="InterPro" id="IPR036397">
    <property type="entry name" value="RNaseH_sf"/>
</dbReference>
<dbReference type="InterPro" id="IPR013103">
    <property type="entry name" value="RVT_2"/>
</dbReference>
<dbReference type="GO" id="GO:0006508">
    <property type="term" value="P:proteolysis"/>
    <property type="evidence" value="ECO:0007669"/>
    <property type="project" value="UniProtKB-KW"/>
</dbReference>
<evidence type="ECO:0000313" key="7">
    <source>
        <dbReference type="EMBL" id="PKU87110.1"/>
    </source>
</evidence>
<keyword evidence="3" id="KW-0064">Aspartyl protease</keyword>
<feature type="compositionally biased region" description="Low complexity" evidence="5">
    <location>
        <begin position="227"/>
        <end position="248"/>
    </location>
</feature>
<feature type="compositionally biased region" description="Polar residues" evidence="5">
    <location>
        <begin position="782"/>
        <end position="806"/>
    </location>
</feature>
<feature type="region of interest" description="Disordered" evidence="5">
    <location>
        <begin position="777"/>
        <end position="807"/>
    </location>
</feature>
<keyword evidence="4" id="KW-0378">Hydrolase</keyword>
<keyword evidence="2" id="KW-0479">Metal-binding</keyword>
<dbReference type="PANTHER" id="PTHR42648">
    <property type="entry name" value="TRANSPOSASE, PUTATIVE-RELATED"/>
    <property type="match status" value="1"/>
</dbReference>
<evidence type="ECO:0000313" key="8">
    <source>
        <dbReference type="Proteomes" id="UP000233837"/>
    </source>
</evidence>
<dbReference type="CDD" id="cd09272">
    <property type="entry name" value="RNase_HI_RT_Ty1"/>
    <property type="match status" value="1"/>
</dbReference>
<dbReference type="GO" id="GO:0003676">
    <property type="term" value="F:nucleic acid binding"/>
    <property type="evidence" value="ECO:0007669"/>
    <property type="project" value="InterPro"/>
</dbReference>
<dbReference type="Pfam" id="PF07727">
    <property type="entry name" value="RVT_2"/>
    <property type="match status" value="1"/>
</dbReference>
<dbReference type="Pfam" id="PF22936">
    <property type="entry name" value="Pol_BBD"/>
    <property type="match status" value="1"/>
</dbReference>
<dbReference type="PROSITE" id="PS50994">
    <property type="entry name" value="INTEGRASE"/>
    <property type="match status" value="1"/>
</dbReference>
<evidence type="ECO:0000256" key="4">
    <source>
        <dbReference type="ARBA" id="ARBA00022801"/>
    </source>
</evidence>
<dbReference type="InterPro" id="IPR039537">
    <property type="entry name" value="Retrotran_Ty1/copia-like"/>
</dbReference>